<dbReference type="InterPro" id="IPR003593">
    <property type="entry name" value="AAA+_ATPase"/>
</dbReference>
<dbReference type="Gene3D" id="3.40.50.300">
    <property type="entry name" value="P-loop containing nucleotide triphosphate hydrolases"/>
    <property type="match status" value="1"/>
</dbReference>
<dbReference type="Proteomes" id="UP000053030">
    <property type="component" value="Unassembled WGS sequence"/>
</dbReference>
<dbReference type="AlphaFoldDB" id="A0A837NBK2"/>
<sequence length="303" mass="34638">MYLYHYGLRELPFTITPNTQFYYDLKSHHEAFEVVLTALKTGEGFIKITGEVGTGKTLLCRRLLNEMPDFFKAAYVPDSYLDPAELRLAIAQELDVETDKLGNQQQLARALQQRLLDISKSDQSVVIIIDEAQALPEESLEALRLLSNLETERRKLVHIVLLGQPELDERLSQKAFRQLRQRISFSHKLTAMNADETADYIAHRMQVAGYKGTPIFNWNLIKHIHRCSRGVPRLVNMLCHKMMLLAYGEGRHKLTSRDLRFAVKDTEDTRLESGRWLPLSIGIAAICLLIAVMGYWQITEGGL</sequence>
<keyword evidence="1" id="KW-0812">Transmembrane</keyword>
<dbReference type="OrthoDB" id="9780149at2"/>
<dbReference type="Pfam" id="PF13401">
    <property type="entry name" value="AAA_22"/>
    <property type="match status" value="1"/>
</dbReference>
<keyword evidence="1" id="KW-1133">Transmembrane helix</keyword>
<reference evidence="3 4" key="1">
    <citation type="submission" date="2015-08" db="EMBL/GenBank/DDBJ databases">
        <title>Genome sequencing and assembly of the deep-sea bacterium Idiomarina zobellii.</title>
        <authorList>
            <person name="Mithoefer S.D."/>
            <person name="Rheaume B.A."/>
            <person name="MacLea K.S."/>
        </authorList>
    </citation>
    <scope>NUCLEOTIDE SEQUENCE [LARGE SCALE GENOMIC DNA]</scope>
    <source>
        <strain evidence="3 4">KMM 231</strain>
    </source>
</reference>
<feature type="transmembrane region" description="Helical" evidence="1">
    <location>
        <begin position="276"/>
        <end position="298"/>
    </location>
</feature>
<dbReference type="InterPro" id="IPR027417">
    <property type="entry name" value="P-loop_NTPase"/>
</dbReference>
<accession>A0A837NBK2</accession>
<evidence type="ECO:0000259" key="2">
    <source>
        <dbReference type="SMART" id="SM00382"/>
    </source>
</evidence>
<keyword evidence="4" id="KW-1185">Reference proteome</keyword>
<name>A0A837NBK2_9GAMM</name>
<dbReference type="GO" id="GO:0016887">
    <property type="term" value="F:ATP hydrolysis activity"/>
    <property type="evidence" value="ECO:0007669"/>
    <property type="project" value="InterPro"/>
</dbReference>
<evidence type="ECO:0000313" key="4">
    <source>
        <dbReference type="Proteomes" id="UP000053030"/>
    </source>
</evidence>
<keyword evidence="1" id="KW-0472">Membrane</keyword>
<comment type="caution">
    <text evidence="3">The sequence shown here is derived from an EMBL/GenBank/DDBJ whole genome shotgun (WGS) entry which is preliminary data.</text>
</comment>
<evidence type="ECO:0000313" key="3">
    <source>
        <dbReference type="EMBL" id="KPD24254.1"/>
    </source>
</evidence>
<dbReference type="InterPro" id="IPR049945">
    <property type="entry name" value="AAA_22"/>
</dbReference>
<dbReference type="SMART" id="SM00382">
    <property type="entry name" value="AAA"/>
    <property type="match status" value="1"/>
</dbReference>
<dbReference type="InterPro" id="IPR052026">
    <property type="entry name" value="ExeA_AAA_ATPase_DNA-bind"/>
</dbReference>
<dbReference type="SUPFAM" id="SSF52540">
    <property type="entry name" value="P-loop containing nucleoside triphosphate hydrolases"/>
    <property type="match status" value="1"/>
</dbReference>
<dbReference type="EMBL" id="LHSG01000003">
    <property type="protein sequence ID" value="KPD24254.1"/>
    <property type="molecule type" value="Genomic_DNA"/>
</dbReference>
<gene>
    <name evidence="3" type="ORF">AFK76_04450</name>
</gene>
<protein>
    <submittedName>
        <fullName evidence="3">AAA family ATPase</fullName>
    </submittedName>
</protein>
<proteinExistence type="predicted"/>
<dbReference type="CDD" id="cd00009">
    <property type="entry name" value="AAA"/>
    <property type="match status" value="1"/>
</dbReference>
<organism evidence="3 4">
    <name type="scientific">Idiomarina zobellii</name>
    <dbReference type="NCBI Taxonomy" id="86103"/>
    <lineage>
        <taxon>Bacteria</taxon>
        <taxon>Pseudomonadati</taxon>
        <taxon>Pseudomonadota</taxon>
        <taxon>Gammaproteobacteria</taxon>
        <taxon>Alteromonadales</taxon>
        <taxon>Idiomarinaceae</taxon>
        <taxon>Idiomarina</taxon>
    </lineage>
</organism>
<evidence type="ECO:0000256" key="1">
    <source>
        <dbReference type="SAM" id="Phobius"/>
    </source>
</evidence>
<dbReference type="PANTHER" id="PTHR35894">
    <property type="entry name" value="GENERAL SECRETION PATHWAY PROTEIN A-RELATED"/>
    <property type="match status" value="1"/>
</dbReference>
<feature type="domain" description="AAA+ ATPase" evidence="2">
    <location>
        <begin position="42"/>
        <end position="185"/>
    </location>
</feature>
<dbReference type="PANTHER" id="PTHR35894:SF7">
    <property type="entry name" value="GENERAL SECRETION PATHWAY PROTEIN A-RELATED"/>
    <property type="match status" value="1"/>
</dbReference>
<dbReference type="RefSeq" id="WP_053953097.1">
    <property type="nucleotide sequence ID" value="NZ_FNCB01000003.1"/>
</dbReference>